<name>A0ABR3A0B6_9AGAR</name>
<reference evidence="1 2" key="1">
    <citation type="submission" date="2024-05" db="EMBL/GenBank/DDBJ databases">
        <title>A draft genome resource for the thread blight pathogen Marasmius tenuissimus strain MS-2.</title>
        <authorList>
            <person name="Yulfo-Soto G.E."/>
            <person name="Baruah I.K."/>
            <person name="Amoako-Attah I."/>
            <person name="Bukari Y."/>
            <person name="Meinhardt L.W."/>
            <person name="Bailey B.A."/>
            <person name="Cohen S.P."/>
        </authorList>
    </citation>
    <scope>NUCLEOTIDE SEQUENCE [LARGE SCALE GENOMIC DNA]</scope>
    <source>
        <strain evidence="1 2">MS-2</strain>
    </source>
</reference>
<evidence type="ECO:0000313" key="2">
    <source>
        <dbReference type="Proteomes" id="UP001437256"/>
    </source>
</evidence>
<dbReference type="Proteomes" id="UP001437256">
    <property type="component" value="Unassembled WGS sequence"/>
</dbReference>
<gene>
    <name evidence="1" type="ORF">AAF712_006232</name>
</gene>
<protein>
    <submittedName>
        <fullName evidence="1">Uncharacterized protein</fullName>
    </submittedName>
</protein>
<organism evidence="1 2">
    <name type="scientific">Marasmius tenuissimus</name>
    <dbReference type="NCBI Taxonomy" id="585030"/>
    <lineage>
        <taxon>Eukaryota</taxon>
        <taxon>Fungi</taxon>
        <taxon>Dikarya</taxon>
        <taxon>Basidiomycota</taxon>
        <taxon>Agaricomycotina</taxon>
        <taxon>Agaricomycetes</taxon>
        <taxon>Agaricomycetidae</taxon>
        <taxon>Agaricales</taxon>
        <taxon>Marasmiineae</taxon>
        <taxon>Marasmiaceae</taxon>
        <taxon>Marasmius</taxon>
    </lineage>
</organism>
<keyword evidence="2" id="KW-1185">Reference proteome</keyword>
<evidence type="ECO:0000313" key="1">
    <source>
        <dbReference type="EMBL" id="KAL0066829.1"/>
    </source>
</evidence>
<dbReference type="EMBL" id="JBBXMP010000032">
    <property type="protein sequence ID" value="KAL0066829.1"/>
    <property type="molecule type" value="Genomic_DNA"/>
</dbReference>
<sequence>MMMSIQKPTIASTKQLRRSTTAAAIDKLIQTDPFFTAITPLQTTSWPYGDILAEMAEFDLLTAQTKYKEVAQKSFLPSLQEWKPDPEVLFTNQINIYTCAYQVAFQIRQGFVYGYAALRSYLAYRDDNFLKVAQTIWNDGAAYMLSESDVEAGKSPVKNTQIASVCPDGGEFHRIRHVLRD</sequence>
<accession>A0ABR3A0B6</accession>
<comment type="caution">
    <text evidence="1">The sequence shown here is derived from an EMBL/GenBank/DDBJ whole genome shotgun (WGS) entry which is preliminary data.</text>
</comment>
<proteinExistence type="predicted"/>